<dbReference type="PANTHER" id="PTHR43096">
    <property type="entry name" value="DNAJ HOMOLOG 1, MITOCHONDRIAL-RELATED"/>
    <property type="match status" value="1"/>
</dbReference>
<dbReference type="PANTHER" id="PTHR43096:SF52">
    <property type="entry name" value="DNAJ HOMOLOG 1, MITOCHONDRIAL-RELATED"/>
    <property type="match status" value="1"/>
</dbReference>
<dbReference type="SUPFAM" id="SSF49493">
    <property type="entry name" value="HSP40/DnaJ peptide-binding domain"/>
    <property type="match status" value="1"/>
</dbReference>
<dbReference type="EMBL" id="PKMF04000031">
    <property type="protein sequence ID" value="KAK7856979.1"/>
    <property type="molecule type" value="Genomic_DNA"/>
</dbReference>
<dbReference type="Gene3D" id="2.60.260.20">
    <property type="entry name" value="Urease metallochaperone UreE, N-terminal domain"/>
    <property type="match status" value="1"/>
</dbReference>
<dbReference type="GO" id="GO:0051082">
    <property type="term" value="F:unfolded protein binding"/>
    <property type="evidence" value="ECO:0007669"/>
    <property type="project" value="InterPro"/>
</dbReference>
<evidence type="ECO:0000313" key="3">
    <source>
        <dbReference type="EMBL" id="KAK7856979.1"/>
    </source>
</evidence>
<name>A0AAW0M1M9_QUESU</name>
<sequence length="196" mass="22239">MVQETRYSLLSDSVSLVQQRLDDHASTMEIISRRLEQLDSNFKGMQAMMEERLPAVQQPVNQGERTNHHQENRCPEAEPKYIYKSCKGRQVVLETKSVKLNIVPGVDNDETIKVSRSGGADPDGNQPGDLYIVIKVREDPVFRREGADINVDAVLSITRFALAASPVRRNLTPRQRELIEEFAKEEQGEYDKRATA</sequence>
<dbReference type="GO" id="GO:0005737">
    <property type="term" value="C:cytoplasm"/>
    <property type="evidence" value="ECO:0007669"/>
    <property type="project" value="TreeGrafter"/>
</dbReference>
<dbReference type="Pfam" id="PF01556">
    <property type="entry name" value="DnaJ_C"/>
    <property type="match status" value="1"/>
</dbReference>
<proteinExistence type="predicted"/>
<feature type="domain" description="Chaperone DnaJ C-terminal" evidence="2">
    <location>
        <begin position="72"/>
        <end position="163"/>
    </location>
</feature>
<evidence type="ECO:0000259" key="2">
    <source>
        <dbReference type="Pfam" id="PF01556"/>
    </source>
</evidence>
<accession>A0AAW0M1M9</accession>
<reference evidence="3" key="3">
    <citation type="submission" date="2023-07" db="EMBL/GenBank/DDBJ databases">
        <title>An improved reference 1 genome and first organelle genomes of Quercus suber.</title>
        <authorList>
            <consortium name="Genosuber Consortium"/>
            <person name="Usie A."/>
            <person name="Serra O."/>
            <person name="Barros P."/>
        </authorList>
    </citation>
    <scope>NUCLEOTIDE SEQUENCE</scope>
    <source>
        <strain evidence="3">HL8</strain>
        <tissue evidence="3">Leaves</tissue>
    </source>
</reference>
<comment type="caution">
    <text evidence="3">The sequence shown here is derived from an EMBL/GenBank/DDBJ whole genome shotgun (WGS) entry which is preliminary data.</text>
</comment>
<dbReference type="InterPro" id="IPR002939">
    <property type="entry name" value="DnaJ_C"/>
</dbReference>
<dbReference type="InterPro" id="IPR008971">
    <property type="entry name" value="HSP40/DnaJ_pept-bd"/>
</dbReference>
<reference evidence="3" key="2">
    <citation type="journal article" date="2018" name="Sci. Data">
        <title>The draft genome sequence of cork oak.</title>
        <authorList>
            <person name="Ramos A.M."/>
            <person name="Usie A."/>
            <person name="Barbosa P."/>
            <person name="Barros P.M."/>
            <person name="Capote T."/>
            <person name="Chaves I."/>
            <person name="Simoes F."/>
            <person name="Abreu I."/>
            <person name="Carrasquinho I."/>
            <person name="Faro C."/>
            <person name="Guimaraes J.B."/>
            <person name="Mendonca D."/>
            <person name="Nobrega F."/>
            <person name="Rodrigues L."/>
            <person name="Saibo N.J.M."/>
            <person name="Varela M.C."/>
            <person name="Egas C."/>
            <person name="Matos J."/>
            <person name="Miguel C.M."/>
            <person name="Oliveira M.M."/>
            <person name="Ricardo C.P."/>
            <person name="Goncalves S."/>
        </authorList>
    </citation>
    <scope>NUCLEOTIDE SEQUENCE [LARGE SCALE GENOMIC DNA]</scope>
    <source>
        <strain evidence="3">HL8</strain>
    </source>
</reference>
<reference evidence="3" key="1">
    <citation type="submission" date="2017-12" db="EMBL/GenBank/DDBJ databases">
        <authorList>
            <person name="Barbosa P."/>
            <person name="Usie A."/>
            <person name="Ramos A.M."/>
        </authorList>
    </citation>
    <scope>NUCLEOTIDE SEQUENCE</scope>
    <source>
        <strain evidence="3">HL8</strain>
        <tissue evidence="3">Leaves</tissue>
    </source>
</reference>
<gene>
    <name evidence="3" type="primary">GFA2_0</name>
    <name evidence="3" type="ORF">CFP56_020468</name>
</gene>
<protein>
    <submittedName>
        <fullName evidence="3">Chaperone protein dnaj gfa2</fullName>
    </submittedName>
</protein>
<keyword evidence="1" id="KW-0143">Chaperone</keyword>
<dbReference type="AlphaFoldDB" id="A0AAW0M1M9"/>
<organism evidence="3">
    <name type="scientific">Quercus suber</name>
    <name type="common">Cork oak</name>
    <dbReference type="NCBI Taxonomy" id="58331"/>
    <lineage>
        <taxon>Eukaryota</taxon>
        <taxon>Viridiplantae</taxon>
        <taxon>Streptophyta</taxon>
        <taxon>Embryophyta</taxon>
        <taxon>Tracheophyta</taxon>
        <taxon>Spermatophyta</taxon>
        <taxon>Magnoliopsida</taxon>
        <taxon>eudicotyledons</taxon>
        <taxon>Gunneridae</taxon>
        <taxon>Pentapetalae</taxon>
        <taxon>rosids</taxon>
        <taxon>fabids</taxon>
        <taxon>Fagales</taxon>
        <taxon>Fagaceae</taxon>
        <taxon>Quercus</taxon>
    </lineage>
</organism>
<evidence type="ECO:0000256" key="1">
    <source>
        <dbReference type="ARBA" id="ARBA00023186"/>
    </source>
</evidence>
<dbReference type="GO" id="GO:0042026">
    <property type="term" value="P:protein refolding"/>
    <property type="evidence" value="ECO:0007669"/>
    <property type="project" value="TreeGrafter"/>
</dbReference>